<evidence type="ECO:0000313" key="2">
    <source>
        <dbReference type="Proteomes" id="UP001140234"/>
    </source>
</evidence>
<accession>A0ACC1JRF4</accession>
<gene>
    <name evidence="1" type="ORF">IWQ57_004560</name>
</gene>
<proteinExistence type="predicted"/>
<dbReference type="EMBL" id="JANBUJ010001836">
    <property type="protein sequence ID" value="KAJ2765980.1"/>
    <property type="molecule type" value="Genomic_DNA"/>
</dbReference>
<reference evidence="1" key="1">
    <citation type="submission" date="2022-07" db="EMBL/GenBank/DDBJ databases">
        <title>Phylogenomic reconstructions and comparative analyses of Kickxellomycotina fungi.</title>
        <authorList>
            <person name="Reynolds N.K."/>
            <person name="Stajich J.E."/>
            <person name="Barry K."/>
            <person name="Grigoriev I.V."/>
            <person name="Crous P."/>
            <person name="Smith M.E."/>
        </authorList>
    </citation>
    <scope>NUCLEOTIDE SEQUENCE</scope>
    <source>
        <strain evidence="1">CBS 109366</strain>
    </source>
</reference>
<protein>
    <submittedName>
        <fullName evidence="1">Uncharacterized protein</fullName>
    </submittedName>
</protein>
<evidence type="ECO:0000313" key="1">
    <source>
        <dbReference type="EMBL" id="KAJ2765980.1"/>
    </source>
</evidence>
<keyword evidence="2" id="KW-1185">Reference proteome</keyword>
<sequence>MQRKHRAPEIPGGHHRQQVLQWPFKPRVTKEEILGDLSRFAQDAYHCPFCRFPSRTHEAQLAHLRVSHPWYSLDVHQGTK</sequence>
<organism evidence="1 2">
    <name type="scientific">Coemansia nantahalensis</name>
    <dbReference type="NCBI Taxonomy" id="2789366"/>
    <lineage>
        <taxon>Eukaryota</taxon>
        <taxon>Fungi</taxon>
        <taxon>Fungi incertae sedis</taxon>
        <taxon>Zoopagomycota</taxon>
        <taxon>Kickxellomycotina</taxon>
        <taxon>Kickxellomycetes</taxon>
        <taxon>Kickxellales</taxon>
        <taxon>Kickxellaceae</taxon>
        <taxon>Coemansia</taxon>
    </lineage>
</organism>
<comment type="caution">
    <text evidence="1">The sequence shown here is derived from an EMBL/GenBank/DDBJ whole genome shotgun (WGS) entry which is preliminary data.</text>
</comment>
<name>A0ACC1JRF4_9FUNG</name>
<dbReference type="Proteomes" id="UP001140234">
    <property type="component" value="Unassembled WGS sequence"/>
</dbReference>